<sequence length="137" mass="15628">MYTSVASKAMEKYSTSIQEAENNIRREEKGRLNSCWGRLKLMIPWTRSKKSRRNHHHHHRNSLMHGAGNMMMISGCDCVSVSETCCIGHKPPAISFRYSPSSYAQNFDEWVADIDDEQSILVDFSSRYAAPHSSSTK</sequence>
<accession>A0AAV1E8V5</accession>
<evidence type="ECO:0000313" key="2">
    <source>
        <dbReference type="Proteomes" id="UP001161247"/>
    </source>
</evidence>
<dbReference type="Proteomes" id="UP001161247">
    <property type="component" value="Chromosome 8"/>
</dbReference>
<keyword evidence="2" id="KW-1185">Reference proteome</keyword>
<evidence type="ECO:0000313" key="1">
    <source>
        <dbReference type="EMBL" id="CAI9116101.1"/>
    </source>
</evidence>
<protein>
    <submittedName>
        <fullName evidence="1">OLC1v1017167C1</fullName>
    </submittedName>
</protein>
<dbReference type="EMBL" id="OX459125">
    <property type="protein sequence ID" value="CAI9116101.1"/>
    <property type="molecule type" value="Genomic_DNA"/>
</dbReference>
<dbReference type="AlphaFoldDB" id="A0AAV1E8V5"/>
<proteinExistence type="predicted"/>
<name>A0AAV1E8V5_OLDCO</name>
<organism evidence="1 2">
    <name type="scientific">Oldenlandia corymbosa var. corymbosa</name>
    <dbReference type="NCBI Taxonomy" id="529605"/>
    <lineage>
        <taxon>Eukaryota</taxon>
        <taxon>Viridiplantae</taxon>
        <taxon>Streptophyta</taxon>
        <taxon>Embryophyta</taxon>
        <taxon>Tracheophyta</taxon>
        <taxon>Spermatophyta</taxon>
        <taxon>Magnoliopsida</taxon>
        <taxon>eudicotyledons</taxon>
        <taxon>Gunneridae</taxon>
        <taxon>Pentapetalae</taxon>
        <taxon>asterids</taxon>
        <taxon>lamiids</taxon>
        <taxon>Gentianales</taxon>
        <taxon>Rubiaceae</taxon>
        <taxon>Rubioideae</taxon>
        <taxon>Spermacoceae</taxon>
        <taxon>Hedyotis-Oldenlandia complex</taxon>
        <taxon>Oldenlandia</taxon>
    </lineage>
</organism>
<gene>
    <name evidence="1" type="ORF">OLC1_LOCUS22482</name>
</gene>
<reference evidence="1" key="1">
    <citation type="submission" date="2023-03" db="EMBL/GenBank/DDBJ databases">
        <authorList>
            <person name="Julca I."/>
        </authorList>
    </citation>
    <scope>NUCLEOTIDE SEQUENCE</scope>
</reference>